<proteinExistence type="inferred from homology"/>
<evidence type="ECO:0000256" key="3">
    <source>
        <dbReference type="PIRSR" id="PIRSR605511-2"/>
    </source>
</evidence>
<reference evidence="5 6" key="1">
    <citation type="submission" date="2020-02" db="EMBL/GenBank/DDBJ databases">
        <title>Bacillus aquiflavi sp. nov., isolated from yellow water of strong flavor Chinese baijiu in Yibin region of China.</title>
        <authorList>
            <person name="Xie J."/>
        </authorList>
    </citation>
    <scope>NUCLEOTIDE SEQUENCE [LARGE SCALE GENOMIC DNA]</scope>
    <source>
        <strain evidence="5 6">SA4</strain>
    </source>
</reference>
<dbReference type="Pfam" id="PF08450">
    <property type="entry name" value="SGL"/>
    <property type="match status" value="1"/>
</dbReference>
<comment type="caution">
    <text evidence="5">The sequence shown here is derived from an EMBL/GenBank/DDBJ whole genome shotgun (WGS) entry which is preliminary data.</text>
</comment>
<feature type="domain" description="SMP-30/Gluconolactonase/LRE-like region" evidence="4">
    <location>
        <begin position="13"/>
        <end position="256"/>
    </location>
</feature>
<protein>
    <submittedName>
        <fullName evidence="5">SMP-30/gluconolactonase/LRE family protein</fullName>
    </submittedName>
</protein>
<dbReference type="Proteomes" id="UP000481043">
    <property type="component" value="Unassembled WGS sequence"/>
</dbReference>
<keyword evidence="3" id="KW-0479">Metal-binding</keyword>
<dbReference type="SUPFAM" id="SSF63829">
    <property type="entry name" value="Calcium-dependent phosphotriesterase"/>
    <property type="match status" value="1"/>
</dbReference>
<comment type="cofactor">
    <cofactor evidence="3">
        <name>Zn(2+)</name>
        <dbReference type="ChEBI" id="CHEBI:29105"/>
    </cofactor>
    <text evidence="3">Binds 1 divalent metal cation per subunit.</text>
</comment>
<feature type="active site" description="Proton donor/acceptor" evidence="2">
    <location>
        <position position="196"/>
    </location>
</feature>
<gene>
    <name evidence="5" type="ORF">G4D63_16025</name>
</gene>
<dbReference type="InterPro" id="IPR011042">
    <property type="entry name" value="6-blade_b-propeller_TolB-like"/>
</dbReference>
<dbReference type="EMBL" id="JAAIWM010000006">
    <property type="protein sequence ID" value="NEY73241.1"/>
    <property type="molecule type" value="Genomic_DNA"/>
</dbReference>
<dbReference type="PRINTS" id="PR01790">
    <property type="entry name" value="SMP30FAMILY"/>
</dbReference>
<evidence type="ECO:0000256" key="2">
    <source>
        <dbReference type="PIRSR" id="PIRSR605511-1"/>
    </source>
</evidence>
<organism evidence="5 6">
    <name type="scientific">Bacillus mesophilus</name>
    <dbReference type="NCBI Taxonomy" id="1808955"/>
    <lineage>
        <taxon>Bacteria</taxon>
        <taxon>Bacillati</taxon>
        <taxon>Bacillota</taxon>
        <taxon>Bacilli</taxon>
        <taxon>Bacillales</taxon>
        <taxon>Bacillaceae</taxon>
        <taxon>Bacillus</taxon>
    </lineage>
</organism>
<dbReference type="GO" id="GO:0019853">
    <property type="term" value="P:L-ascorbic acid biosynthetic process"/>
    <property type="evidence" value="ECO:0007669"/>
    <property type="project" value="TreeGrafter"/>
</dbReference>
<feature type="binding site" evidence="3">
    <location>
        <position position="15"/>
    </location>
    <ligand>
        <name>a divalent metal cation</name>
        <dbReference type="ChEBI" id="CHEBI:60240"/>
    </ligand>
</feature>
<name>A0A6M0QA49_9BACI</name>
<evidence type="ECO:0000259" key="4">
    <source>
        <dbReference type="Pfam" id="PF08450"/>
    </source>
</evidence>
<comment type="similarity">
    <text evidence="1">Belongs to the SMP-30/CGR1 family.</text>
</comment>
<dbReference type="GO" id="GO:0005509">
    <property type="term" value="F:calcium ion binding"/>
    <property type="evidence" value="ECO:0007669"/>
    <property type="project" value="TreeGrafter"/>
</dbReference>
<dbReference type="RefSeq" id="WP_163180716.1">
    <property type="nucleotide sequence ID" value="NZ_JAAIWM010000006.1"/>
</dbReference>
<dbReference type="PANTHER" id="PTHR10907">
    <property type="entry name" value="REGUCALCIN"/>
    <property type="match status" value="1"/>
</dbReference>
<dbReference type="InterPro" id="IPR013658">
    <property type="entry name" value="SGL"/>
</dbReference>
<feature type="binding site" evidence="3">
    <location>
        <position position="196"/>
    </location>
    <ligand>
        <name>a divalent metal cation</name>
        <dbReference type="ChEBI" id="CHEBI:60240"/>
    </ligand>
</feature>
<dbReference type="Gene3D" id="2.120.10.30">
    <property type="entry name" value="TolB, C-terminal domain"/>
    <property type="match status" value="1"/>
</dbReference>
<accession>A0A6M0QA49</accession>
<feature type="binding site" evidence="3">
    <location>
        <position position="146"/>
    </location>
    <ligand>
        <name>a divalent metal cation</name>
        <dbReference type="ChEBI" id="CHEBI:60240"/>
    </ligand>
</feature>
<dbReference type="PANTHER" id="PTHR10907:SF47">
    <property type="entry name" value="REGUCALCIN"/>
    <property type="match status" value="1"/>
</dbReference>
<evidence type="ECO:0000256" key="1">
    <source>
        <dbReference type="ARBA" id="ARBA00008853"/>
    </source>
</evidence>
<dbReference type="FunFam" id="2.120.10.30:FF:000126">
    <property type="entry name" value="Senescence marker protein-30"/>
    <property type="match status" value="1"/>
</dbReference>
<dbReference type="GO" id="GO:0004341">
    <property type="term" value="F:gluconolactonase activity"/>
    <property type="evidence" value="ECO:0007669"/>
    <property type="project" value="TreeGrafter"/>
</dbReference>
<feature type="binding site" evidence="3">
    <location>
        <position position="98"/>
    </location>
    <ligand>
        <name>substrate</name>
    </ligand>
</feature>
<keyword evidence="6" id="KW-1185">Reference proteome</keyword>
<sequence length="290" mass="32423">MTVELIVDSQSELAEGPSWDEKDNKLYWVDIVGKKFYRYDPLTGINTAVQSDQLVGAIAPRNNGGVILALQNGFYFYDYEHQQYEKIHNPESHIEHNRFNDGKCDPAGRFWAGTMDGKGANGKGSLYVLHKDLKVEKKLENVTISNGMAWSPDYSKMYYIDTPTQQVVSFDYSLQTGHIDNPQVVITFPEGAGSPDGMTIDQDGMLWIAHWSGYGISRYNPTSGKQIEFISIPSANVTSCSFGGENLDQLYVTTARIGTSQEDLEKYPHAGGLFRLKMNIKGSKTFQFNG</sequence>
<feature type="binding site" evidence="3">
    <location>
        <position position="100"/>
    </location>
    <ligand>
        <name>substrate</name>
    </ligand>
</feature>
<evidence type="ECO:0000313" key="5">
    <source>
        <dbReference type="EMBL" id="NEY73241.1"/>
    </source>
</evidence>
<dbReference type="InterPro" id="IPR005511">
    <property type="entry name" value="SMP-30"/>
</dbReference>
<dbReference type="AlphaFoldDB" id="A0A6M0QA49"/>
<keyword evidence="3" id="KW-0862">Zinc</keyword>
<evidence type="ECO:0000313" key="6">
    <source>
        <dbReference type="Proteomes" id="UP000481043"/>
    </source>
</evidence>